<keyword evidence="1" id="KW-0472">Membrane</keyword>
<proteinExistence type="predicted"/>
<dbReference type="EMBL" id="LR796758">
    <property type="protein sequence ID" value="CAB4163975.1"/>
    <property type="molecule type" value="Genomic_DNA"/>
</dbReference>
<protein>
    <recommendedName>
        <fullName evidence="6">Holin of 3TMs, for gene-transfer release</fullName>
    </recommendedName>
</protein>
<feature type="transmembrane region" description="Helical" evidence="1">
    <location>
        <begin position="114"/>
        <end position="132"/>
    </location>
</feature>
<gene>
    <name evidence="4" type="ORF">UFOVP1146_331</name>
    <name evidence="5" type="ORF">UFOVP1638_234</name>
    <name evidence="2" type="ORF">UFOVP812_244</name>
    <name evidence="3" type="ORF">UFOVP818_321</name>
</gene>
<feature type="transmembrane region" description="Helical" evidence="1">
    <location>
        <begin position="152"/>
        <end position="169"/>
    </location>
</feature>
<evidence type="ECO:0000313" key="2">
    <source>
        <dbReference type="EMBL" id="CAB4163975.1"/>
    </source>
</evidence>
<keyword evidence="1" id="KW-1133">Transmembrane helix</keyword>
<keyword evidence="1" id="KW-0812">Transmembrane</keyword>
<name>A0A6J5T216_9CAUD</name>
<reference evidence="5" key="1">
    <citation type="submission" date="2020-05" db="EMBL/GenBank/DDBJ databases">
        <authorList>
            <person name="Chiriac C."/>
            <person name="Salcher M."/>
            <person name="Ghai R."/>
            <person name="Kavagutti S V."/>
        </authorList>
    </citation>
    <scope>NUCLEOTIDE SEQUENCE</scope>
</reference>
<organism evidence="5">
    <name type="scientific">uncultured Caudovirales phage</name>
    <dbReference type="NCBI Taxonomy" id="2100421"/>
    <lineage>
        <taxon>Viruses</taxon>
        <taxon>Duplodnaviria</taxon>
        <taxon>Heunggongvirae</taxon>
        <taxon>Uroviricota</taxon>
        <taxon>Caudoviricetes</taxon>
        <taxon>Peduoviridae</taxon>
        <taxon>Maltschvirus</taxon>
        <taxon>Maltschvirus maltsch</taxon>
    </lineage>
</organism>
<accession>A0A6J5T216</accession>
<dbReference type="EMBL" id="LR797502">
    <property type="protein sequence ID" value="CAB4221266.1"/>
    <property type="molecule type" value="Genomic_DNA"/>
</dbReference>
<evidence type="ECO:0000313" key="3">
    <source>
        <dbReference type="EMBL" id="CAB4165785.1"/>
    </source>
</evidence>
<evidence type="ECO:0000313" key="5">
    <source>
        <dbReference type="EMBL" id="CAB4221266.1"/>
    </source>
</evidence>
<evidence type="ECO:0000313" key="4">
    <source>
        <dbReference type="EMBL" id="CAB4186985.1"/>
    </source>
</evidence>
<sequence length="186" mass="19605">MSQYAADLLRKYARIINEAQQEPAQLDEGVMDIVKKAAAAVAQKFGTDIQAIADTVKQATGGDATPSKENGAKVMQALGITPQDIAGLVQKSKAGATDQQVAESFLAEASTKEIVLRIIWAILSYGFLNFLIKSGGDPLAASGTAFSNFEGVWAVIGGIVLMASAGFWGDSGSRKQQQPQRSAAER</sequence>
<dbReference type="EMBL" id="LR796776">
    <property type="protein sequence ID" value="CAB4165785.1"/>
    <property type="molecule type" value="Genomic_DNA"/>
</dbReference>
<evidence type="ECO:0008006" key="6">
    <source>
        <dbReference type="Google" id="ProtNLM"/>
    </source>
</evidence>
<evidence type="ECO:0000256" key="1">
    <source>
        <dbReference type="SAM" id="Phobius"/>
    </source>
</evidence>
<dbReference type="EMBL" id="LR797099">
    <property type="protein sequence ID" value="CAB4186985.1"/>
    <property type="molecule type" value="Genomic_DNA"/>
</dbReference>